<comment type="caution">
    <text evidence="3">The sequence shown here is derived from an EMBL/GenBank/DDBJ whole genome shotgun (WGS) entry which is preliminary data.</text>
</comment>
<dbReference type="OrthoDB" id="1494246at2"/>
<evidence type="ECO:0000259" key="1">
    <source>
        <dbReference type="Pfam" id="PF20247"/>
    </source>
</evidence>
<organism evidence="3 4">
    <name type="scientific">Flagellimonas taeanensis</name>
    <dbReference type="NCBI Taxonomy" id="1005926"/>
    <lineage>
        <taxon>Bacteria</taxon>
        <taxon>Pseudomonadati</taxon>
        <taxon>Bacteroidota</taxon>
        <taxon>Flavobacteriia</taxon>
        <taxon>Flavobacteriales</taxon>
        <taxon>Flavobacteriaceae</taxon>
        <taxon>Flagellimonas</taxon>
    </lineage>
</organism>
<dbReference type="Proteomes" id="UP000184031">
    <property type="component" value="Unassembled WGS sequence"/>
</dbReference>
<evidence type="ECO:0000313" key="2">
    <source>
        <dbReference type="EMBL" id="SFB77089.1"/>
    </source>
</evidence>
<dbReference type="STRING" id="1055723.SAMN05216293_0923"/>
<dbReference type="RefSeq" id="WP_072877377.1">
    <property type="nucleotide sequence ID" value="NZ_FOKU01000002.1"/>
</dbReference>
<evidence type="ECO:0000313" key="3">
    <source>
        <dbReference type="EMBL" id="SHK37483.1"/>
    </source>
</evidence>
<accession>A0A1M6RYF7</accession>
<dbReference type="EMBL" id="FRAT01000002">
    <property type="protein sequence ID" value="SHK37483.1"/>
    <property type="molecule type" value="Genomic_DNA"/>
</dbReference>
<dbReference type="Pfam" id="PF20247">
    <property type="entry name" value="DUF6602"/>
    <property type="match status" value="1"/>
</dbReference>
<name>A0A1M6RYF7_9FLAO</name>
<proteinExistence type="predicted"/>
<dbReference type="CDD" id="cd21173">
    <property type="entry name" value="NucC-like"/>
    <property type="match status" value="1"/>
</dbReference>
<gene>
    <name evidence="2" type="ORF">SAMN04487891_102244</name>
    <name evidence="3" type="ORF">SAMN05216293_0923</name>
</gene>
<reference evidence="3 4" key="1">
    <citation type="submission" date="2016-11" db="EMBL/GenBank/DDBJ databases">
        <authorList>
            <person name="Varghese N."/>
            <person name="Submissions S."/>
        </authorList>
    </citation>
    <scope>NUCLEOTIDE SEQUENCE [LARGE SCALE GENOMIC DNA]</scope>
    <source>
        <strain evidence="3 4">CGMCC 1.12174</strain>
        <strain evidence="2 5">DSM 26351</strain>
    </source>
</reference>
<dbReference type="EMBL" id="FOKU01000002">
    <property type="protein sequence ID" value="SFB77089.1"/>
    <property type="molecule type" value="Genomic_DNA"/>
</dbReference>
<sequence length="245" mass="28270">MPNDFYKKILNDRIEDFLSQSKSADLMNHLGLRGEMRESGLGKLIEDLLPIDWGVGSGKIIDSNNCQSSETDLLIYYKKVLPPIFFRRDKGIFPIESCGFAFEVKTKSSAREVKSTISKFDKLKRMEIIKPWSEDTPEYKIKPIRVYFAIDSDLKKGDELNRYLELDSNHRDEPTIQIICVVGRGLWVYYNKENLGLSVKGIWRHYANEGNNEELLILLSIIINQLTSIVTFGSLDMKKYLLEAF</sequence>
<dbReference type="InterPro" id="IPR046537">
    <property type="entry name" value="DUF6602"/>
</dbReference>
<evidence type="ECO:0000313" key="4">
    <source>
        <dbReference type="Proteomes" id="UP000184031"/>
    </source>
</evidence>
<dbReference type="Proteomes" id="UP000198940">
    <property type="component" value="Unassembled WGS sequence"/>
</dbReference>
<dbReference type="AlphaFoldDB" id="A0A1M6RYF7"/>
<keyword evidence="5" id="KW-1185">Reference proteome</keyword>
<protein>
    <recommendedName>
        <fullName evidence="1">DUF6602 domain-containing protein</fullName>
    </recommendedName>
</protein>
<feature type="domain" description="DUF6602" evidence="1">
    <location>
        <begin position="27"/>
        <end position="126"/>
    </location>
</feature>
<evidence type="ECO:0000313" key="5">
    <source>
        <dbReference type="Proteomes" id="UP000198940"/>
    </source>
</evidence>